<evidence type="ECO:0000256" key="7">
    <source>
        <dbReference type="ARBA" id="ARBA00023136"/>
    </source>
</evidence>
<dbReference type="PANTHER" id="PTHR22911:SF137">
    <property type="entry name" value="SOLUTE CARRIER FAMILY 35 MEMBER G2-RELATED"/>
    <property type="match status" value="1"/>
</dbReference>
<sequence length="311" mass="33340">MKDDQDEISRGTAYGLAAYLLWGAFPLFFHQLLPANAWEILAHRILWTLVVCAIGVLLLRRTKFIGALIRSPRRLGIITAASLFIATNWGVYVYAVNSGRTTDASLGYFLNPLVTIALGVVVLRETLRPLQWIAVGIGAIACIYLTIDNGNFPLIPLVLAGSFAMYGLLKKQIGGTLSAFESLTAETTILAPVAAVTLAVLIARGETTFGSQGTGHTLWLASSGIATAIPLLLFAAAASRIPLVTIGLLQFITPILQLLCAVLFLGEHMPTSRWIGFAIVWLALVVLTVDSLTSAGKSRRLARAARQASRA</sequence>
<keyword evidence="6 8" id="KW-1133">Transmembrane helix</keyword>
<comment type="caution">
    <text evidence="10">The sequence shown here is derived from an EMBL/GenBank/DDBJ whole genome shotgun (WGS) entry which is preliminary data.</text>
</comment>
<protein>
    <submittedName>
        <fullName evidence="10">Chloramphenicol-sensitive protein RarD</fullName>
    </submittedName>
</protein>
<feature type="transmembrane region" description="Helical" evidence="8">
    <location>
        <begin position="12"/>
        <end position="29"/>
    </location>
</feature>
<dbReference type="EMBL" id="QTUA01000001">
    <property type="protein sequence ID" value="REF30159.1"/>
    <property type="molecule type" value="Genomic_DNA"/>
</dbReference>
<keyword evidence="11" id="KW-1185">Reference proteome</keyword>
<dbReference type="Proteomes" id="UP000256253">
    <property type="component" value="Unassembled WGS sequence"/>
</dbReference>
<dbReference type="InterPro" id="IPR000620">
    <property type="entry name" value="EamA_dom"/>
</dbReference>
<dbReference type="SUPFAM" id="SSF103481">
    <property type="entry name" value="Multidrug resistance efflux transporter EmrE"/>
    <property type="match status" value="2"/>
</dbReference>
<evidence type="ECO:0000256" key="6">
    <source>
        <dbReference type="ARBA" id="ARBA00022989"/>
    </source>
</evidence>
<feature type="transmembrane region" description="Helical" evidence="8">
    <location>
        <begin position="106"/>
        <end position="123"/>
    </location>
</feature>
<keyword evidence="7 8" id="KW-0472">Membrane</keyword>
<feature type="transmembrane region" description="Helical" evidence="8">
    <location>
        <begin position="153"/>
        <end position="169"/>
    </location>
</feature>
<feature type="domain" description="EamA" evidence="9">
    <location>
        <begin position="158"/>
        <end position="288"/>
    </location>
</feature>
<keyword evidence="5 8" id="KW-0812">Transmembrane</keyword>
<keyword evidence="3" id="KW-0813">Transport</keyword>
<evidence type="ECO:0000256" key="2">
    <source>
        <dbReference type="ARBA" id="ARBA00007362"/>
    </source>
</evidence>
<feature type="transmembrane region" description="Helical" evidence="8">
    <location>
        <begin position="272"/>
        <end position="293"/>
    </location>
</feature>
<evidence type="ECO:0000259" key="9">
    <source>
        <dbReference type="Pfam" id="PF00892"/>
    </source>
</evidence>
<keyword evidence="4" id="KW-1003">Cell membrane</keyword>
<proteinExistence type="inferred from homology"/>
<comment type="subcellular location">
    <subcellularLocation>
        <location evidence="1">Cell membrane</location>
        <topology evidence="1">Multi-pass membrane protein</topology>
    </subcellularLocation>
</comment>
<dbReference type="PANTHER" id="PTHR22911">
    <property type="entry name" value="ACYL-MALONYL CONDENSING ENZYME-RELATED"/>
    <property type="match status" value="1"/>
</dbReference>
<dbReference type="InterPro" id="IPR004626">
    <property type="entry name" value="RarD"/>
</dbReference>
<feature type="transmembrane region" description="Helical" evidence="8">
    <location>
        <begin position="243"/>
        <end position="266"/>
    </location>
</feature>
<evidence type="ECO:0000256" key="5">
    <source>
        <dbReference type="ARBA" id="ARBA00022692"/>
    </source>
</evidence>
<feature type="domain" description="EamA" evidence="9">
    <location>
        <begin position="11"/>
        <end position="145"/>
    </location>
</feature>
<evidence type="ECO:0000256" key="8">
    <source>
        <dbReference type="SAM" id="Phobius"/>
    </source>
</evidence>
<evidence type="ECO:0000313" key="11">
    <source>
        <dbReference type="Proteomes" id="UP000256253"/>
    </source>
</evidence>
<reference evidence="10 11" key="1">
    <citation type="submission" date="2018-08" db="EMBL/GenBank/DDBJ databases">
        <title>Sequencing the genomes of 1000 actinobacteria strains.</title>
        <authorList>
            <person name="Klenk H.-P."/>
        </authorList>
    </citation>
    <scope>NUCLEOTIDE SEQUENCE [LARGE SCALE GENOMIC DNA]</scope>
    <source>
        <strain evidence="10 11">DSM 22967</strain>
    </source>
</reference>
<dbReference type="InterPro" id="IPR037185">
    <property type="entry name" value="EmrE-like"/>
</dbReference>
<dbReference type="NCBIfam" id="TIGR00688">
    <property type="entry name" value="rarD"/>
    <property type="match status" value="1"/>
</dbReference>
<evidence type="ECO:0000313" key="10">
    <source>
        <dbReference type="EMBL" id="REF30159.1"/>
    </source>
</evidence>
<evidence type="ECO:0000256" key="4">
    <source>
        <dbReference type="ARBA" id="ARBA00022475"/>
    </source>
</evidence>
<feature type="transmembrane region" description="Helical" evidence="8">
    <location>
        <begin position="130"/>
        <end position="147"/>
    </location>
</feature>
<comment type="similarity">
    <text evidence="2">Belongs to the EamA transporter family.</text>
</comment>
<gene>
    <name evidence="10" type="ORF">DFJ65_1153</name>
</gene>
<feature type="transmembrane region" description="Helical" evidence="8">
    <location>
        <begin position="189"/>
        <end position="205"/>
    </location>
</feature>
<evidence type="ECO:0000256" key="1">
    <source>
        <dbReference type="ARBA" id="ARBA00004651"/>
    </source>
</evidence>
<accession>A0A3D9ULG6</accession>
<dbReference type="OrthoDB" id="369870at2"/>
<feature type="transmembrane region" description="Helical" evidence="8">
    <location>
        <begin position="41"/>
        <end position="59"/>
    </location>
</feature>
<dbReference type="Pfam" id="PF00892">
    <property type="entry name" value="EamA"/>
    <property type="match status" value="2"/>
</dbReference>
<feature type="transmembrane region" description="Helical" evidence="8">
    <location>
        <begin position="75"/>
        <end position="94"/>
    </location>
</feature>
<dbReference type="AlphaFoldDB" id="A0A3D9ULG6"/>
<organism evidence="10 11">
    <name type="scientific">Calidifontibacter indicus</name>
    <dbReference type="NCBI Taxonomy" id="419650"/>
    <lineage>
        <taxon>Bacteria</taxon>
        <taxon>Bacillati</taxon>
        <taxon>Actinomycetota</taxon>
        <taxon>Actinomycetes</taxon>
        <taxon>Micrococcales</taxon>
        <taxon>Dermacoccaceae</taxon>
        <taxon>Calidifontibacter</taxon>
    </lineage>
</organism>
<name>A0A3D9ULG6_9MICO</name>
<dbReference type="RefSeq" id="WP_115922189.1">
    <property type="nucleotide sequence ID" value="NZ_QTUA01000001.1"/>
</dbReference>
<feature type="transmembrane region" description="Helical" evidence="8">
    <location>
        <begin position="217"/>
        <end position="236"/>
    </location>
</feature>
<evidence type="ECO:0000256" key="3">
    <source>
        <dbReference type="ARBA" id="ARBA00022448"/>
    </source>
</evidence>
<dbReference type="GO" id="GO:0005886">
    <property type="term" value="C:plasma membrane"/>
    <property type="evidence" value="ECO:0007669"/>
    <property type="project" value="UniProtKB-SubCell"/>
</dbReference>